<organism evidence="2">
    <name type="scientific">marine sediment metagenome</name>
    <dbReference type="NCBI Taxonomy" id="412755"/>
    <lineage>
        <taxon>unclassified sequences</taxon>
        <taxon>metagenomes</taxon>
        <taxon>ecological metagenomes</taxon>
    </lineage>
</organism>
<evidence type="ECO:0000259" key="1">
    <source>
        <dbReference type="Pfam" id="PF13470"/>
    </source>
</evidence>
<evidence type="ECO:0000313" key="2">
    <source>
        <dbReference type="EMBL" id="KKN84643.1"/>
    </source>
</evidence>
<gene>
    <name evidence="2" type="ORF">LCGC14_0287600</name>
</gene>
<dbReference type="Pfam" id="PF13470">
    <property type="entry name" value="PIN_3"/>
    <property type="match status" value="1"/>
</dbReference>
<accession>A0A0F9WZV5</accession>
<proteinExistence type="predicted"/>
<sequence>MTLRILIDACVLYPTVMREMVMGAARAGVFEPLWSARLLEEWARAAIKLGPEGEAQARAEIALLRAAWPKAEVPPSPGLAARLYLPDENDIHVLAAAISGHADIIMTLNAKDFPRGTLAEEGLARVDPDSYLHGVWLAQPELIQQVAGSVLEEARRLSGQPWEMRPLLKKARLPRLAKALG</sequence>
<dbReference type="SUPFAM" id="SSF88723">
    <property type="entry name" value="PIN domain-like"/>
    <property type="match status" value="1"/>
</dbReference>
<dbReference type="InterPro" id="IPR002716">
    <property type="entry name" value="PIN_dom"/>
</dbReference>
<dbReference type="EMBL" id="LAZR01000169">
    <property type="protein sequence ID" value="KKN84643.1"/>
    <property type="molecule type" value="Genomic_DNA"/>
</dbReference>
<reference evidence="2" key="1">
    <citation type="journal article" date="2015" name="Nature">
        <title>Complex archaea that bridge the gap between prokaryotes and eukaryotes.</title>
        <authorList>
            <person name="Spang A."/>
            <person name="Saw J.H."/>
            <person name="Jorgensen S.L."/>
            <person name="Zaremba-Niedzwiedzka K."/>
            <person name="Martijn J."/>
            <person name="Lind A.E."/>
            <person name="van Eijk R."/>
            <person name="Schleper C."/>
            <person name="Guy L."/>
            <person name="Ettema T.J."/>
        </authorList>
    </citation>
    <scope>NUCLEOTIDE SEQUENCE</scope>
</reference>
<comment type="caution">
    <text evidence="2">The sequence shown here is derived from an EMBL/GenBank/DDBJ whole genome shotgun (WGS) entry which is preliminary data.</text>
</comment>
<dbReference type="AlphaFoldDB" id="A0A0F9WZV5"/>
<dbReference type="InterPro" id="IPR029060">
    <property type="entry name" value="PIN-like_dom_sf"/>
</dbReference>
<feature type="domain" description="PIN" evidence="1">
    <location>
        <begin position="4"/>
        <end position="110"/>
    </location>
</feature>
<name>A0A0F9WZV5_9ZZZZ</name>
<protein>
    <recommendedName>
        <fullName evidence="1">PIN domain-containing protein</fullName>
    </recommendedName>
</protein>
<dbReference type="NCBIfam" id="NF046100">
    <property type="entry name" value="RSP_2648_fam_PIN"/>
    <property type="match status" value="1"/>
</dbReference>